<keyword evidence="9 15" id="KW-0378">Hydrolase</keyword>
<dbReference type="SMART" id="SM00478">
    <property type="entry name" value="ENDO3c"/>
    <property type="match status" value="1"/>
</dbReference>
<dbReference type="Pfam" id="PF10576">
    <property type="entry name" value="EndIII_4Fe-2S"/>
    <property type="match status" value="1"/>
</dbReference>
<dbReference type="EMBL" id="JADOTZ010000001">
    <property type="protein sequence ID" value="MBG6084840.1"/>
    <property type="molecule type" value="Genomic_DNA"/>
</dbReference>
<dbReference type="InterPro" id="IPR003265">
    <property type="entry name" value="HhH-GPD_domain"/>
</dbReference>
<dbReference type="InterPro" id="IPR003651">
    <property type="entry name" value="Endonuclease3_FeS-loop_motif"/>
</dbReference>
<evidence type="ECO:0000256" key="2">
    <source>
        <dbReference type="ARBA" id="ARBA00001966"/>
    </source>
</evidence>
<feature type="domain" description="HhH-GPD" evidence="14">
    <location>
        <begin position="40"/>
        <end position="192"/>
    </location>
</feature>
<keyword evidence="12" id="KW-0234">DNA repair</keyword>
<dbReference type="SMART" id="SM00525">
    <property type="entry name" value="FES"/>
    <property type="match status" value="1"/>
</dbReference>
<accession>A0A931DDL6</accession>
<comment type="caution">
    <text evidence="15">The sequence shown here is derived from an EMBL/GenBank/DDBJ whole genome shotgun (WGS) entry which is preliminary data.</text>
</comment>
<evidence type="ECO:0000313" key="15">
    <source>
        <dbReference type="EMBL" id="MBG6084840.1"/>
    </source>
</evidence>
<evidence type="ECO:0000256" key="8">
    <source>
        <dbReference type="ARBA" id="ARBA00022763"/>
    </source>
</evidence>
<keyword evidence="13 15" id="KW-0326">Glycosidase</keyword>
<evidence type="ECO:0000256" key="1">
    <source>
        <dbReference type="ARBA" id="ARBA00000843"/>
    </source>
</evidence>
<dbReference type="Proteomes" id="UP000625033">
    <property type="component" value="Unassembled WGS sequence"/>
</dbReference>
<organism evidence="15 16">
    <name type="scientific">Zhihengliuella flava</name>
    <dbReference type="NCBI Taxonomy" id="1285193"/>
    <lineage>
        <taxon>Bacteria</taxon>
        <taxon>Bacillati</taxon>
        <taxon>Actinomycetota</taxon>
        <taxon>Actinomycetes</taxon>
        <taxon>Micrococcales</taxon>
        <taxon>Micrococcaceae</taxon>
        <taxon>Zhihengliuella</taxon>
    </lineage>
</organism>
<dbReference type="Gene3D" id="1.10.340.30">
    <property type="entry name" value="Hypothetical protein, domain 2"/>
    <property type="match status" value="1"/>
</dbReference>
<dbReference type="InterPro" id="IPR044298">
    <property type="entry name" value="MIG/MutY"/>
</dbReference>
<dbReference type="GO" id="GO:0035485">
    <property type="term" value="F:adenine/guanine mispair binding"/>
    <property type="evidence" value="ECO:0007669"/>
    <property type="project" value="TreeGrafter"/>
</dbReference>
<dbReference type="InterPro" id="IPR000445">
    <property type="entry name" value="HhH_motif"/>
</dbReference>
<evidence type="ECO:0000256" key="12">
    <source>
        <dbReference type="ARBA" id="ARBA00023204"/>
    </source>
</evidence>
<evidence type="ECO:0000256" key="10">
    <source>
        <dbReference type="ARBA" id="ARBA00023004"/>
    </source>
</evidence>
<dbReference type="GO" id="GO:0006284">
    <property type="term" value="P:base-excision repair"/>
    <property type="evidence" value="ECO:0007669"/>
    <property type="project" value="InterPro"/>
</dbReference>
<proteinExistence type="inferred from homology"/>
<dbReference type="InterPro" id="IPR011257">
    <property type="entry name" value="DNA_glycosylase"/>
</dbReference>
<dbReference type="EC" id="3.2.2.31" evidence="4"/>
<name>A0A931DDL6_9MICC</name>
<evidence type="ECO:0000256" key="11">
    <source>
        <dbReference type="ARBA" id="ARBA00023014"/>
    </source>
</evidence>
<dbReference type="Pfam" id="PF00730">
    <property type="entry name" value="HhH-GPD"/>
    <property type="match status" value="1"/>
</dbReference>
<keyword evidence="8" id="KW-0227">DNA damage</keyword>
<dbReference type="GO" id="GO:0000701">
    <property type="term" value="F:purine-specific mismatch base pair DNA N-glycosylase activity"/>
    <property type="evidence" value="ECO:0007669"/>
    <property type="project" value="UniProtKB-EC"/>
</dbReference>
<evidence type="ECO:0000256" key="4">
    <source>
        <dbReference type="ARBA" id="ARBA00012045"/>
    </source>
</evidence>
<sequence>MPQIRQLHHAITDWFAQNGRDLPWRHPEASAWSVMVSEFMLQQTPVVRVLPVWEEWMQRWPTPADLAAEPAGEALRAWGRLGYPRRALRLHAAATRIVEEHDGAVPRTPDELLALPGVGTYTAAAVACFAFNQPEVVVDTNIRRVHARLFTGRALPEPSYTAAEARLAADLMPDDDALACRWNAAVMELGALVCTARSPKCDACPVAASCAWIAAGQPAPHYTPKGQPWAGTDRQVRGAFMAALRDAEAPVPREALLRADVVQSTGAPEEQRLRCLGSLLADGLAHEGPTGVSLPH</sequence>
<keyword evidence="7" id="KW-0479">Metal-binding</keyword>
<evidence type="ECO:0000256" key="6">
    <source>
        <dbReference type="ARBA" id="ARBA00022485"/>
    </source>
</evidence>
<dbReference type="PANTHER" id="PTHR42944">
    <property type="entry name" value="ADENINE DNA GLYCOSYLASE"/>
    <property type="match status" value="1"/>
</dbReference>
<keyword evidence="16" id="KW-1185">Reference proteome</keyword>
<evidence type="ECO:0000256" key="13">
    <source>
        <dbReference type="ARBA" id="ARBA00023295"/>
    </source>
</evidence>
<dbReference type="Pfam" id="PF00633">
    <property type="entry name" value="HHH"/>
    <property type="match status" value="1"/>
</dbReference>
<dbReference type="Gene3D" id="1.10.1670.10">
    <property type="entry name" value="Helix-hairpin-Helix base-excision DNA repair enzymes (C-terminal)"/>
    <property type="match status" value="1"/>
</dbReference>
<dbReference type="AlphaFoldDB" id="A0A931DDL6"/>
<dbReference type="PROSITE" id="PS00764">
    <property type="entry name" value="ENDONUCLEASE_III_1"/>
    <property type="match status" value="1"/>
</dbReference>
<comment type="similarity">
    <text evidence="3">Belongs to the Nth/MutY family.</text>
</comment>
<evidence type="ECO:0000256" key="3">
    <source>
        <dbReference type="ARBA" id="ARBA00008343"/>
    </source>
</evidence>
<evidence type="ECO:0000256" key="7">
    <source>
        <dbReference type="ARBA" id="ARBA00022723"/>
    </source>
</evidence>
<reference evidence="15" key="1">
    <citation type="submission" date="2020-11" db="EMBL/GenBank/DDBJ databases">
        <title>Sequencing the genomes of 1000 actinobacteria strains.</title>
        <authorList>
            <person name="Klenk H.-P."/>
        </authorList>
    </citation>
    <scope>NUCLEOTIDE SEQUENCE</scope>
    <source>
        <strain evidence="15">DSM 26152</strain>
    </source>
</reference>
<dbReference type="SUPFAM" id="SSF48150">
    <property type="entry name" value="DNA-glycosylase"/>
    <property type="match status" value="1"/>
</dbReference>
<dbReference type="GO" id="GO:0032357">
    <property type="term" value="F:oxidized purine DNA binding"/>
    <property type="evidence" value="ECO:0007669"/>
    <property type="project" value="TreeGrafter"/>
</dbReference>
<evidence type="ECO:0000313" key="16">
    <source>
        <dbReference type="Proteomes" id="UP000625033"/>
    </source>
</evidence>
<dbReference type="CDD" id="cd00056">
    <property type="entry name" value="ENDO3c"/>
    <property type="match status" value="1"/>
</dbReference>
<keyword evidence="10" id="KW-0408">Iron</keyword>
<dbReference type="InterPro" id="IPR004035">
    <property type="entry name" value="Endouclease-III_FeS-bd_BS"/>
</dbReference>
<comment type="catalytic activity">
    <reaction evidence="1">
        <text>Hydrolyzes free adenine bases from 7,8-dihydro-8-oxoguanine:adenine mismatched double-stranded DNA, leaving an apurinic site.</text>
        <dbReference type="EC" id="3.2.2.31"/>
    </reaction>
</comment>
<dbReference type="GO" id="GO:0034039">
    <property type="term" value="F:8-oxo-7,8-dihydroguanine DNA N-glycosylase activity"/>
    <property type="evidence" value="ECO:0007669"/>
    <property type="project" value="TreeGrafter"/>
</dbReference>
<keyword evidence="6" id="KW-0004">4Fe-4S</keyword>
<keyword evidence="11" id="KW-0411">Iron-sulfur</keyword>
<gene>
    <name evidence="15" type="ORF">IW252_001607</name>
</gene>
<dbReference type="GO" id="GO:0006298">
    <property type="term" value="P:mismatch repair"/>
    <property type="evidence" value="ECO:0007669"/>
    <property type="project" value="TreeGrafter"/>
</dbReference>
<dbReference type="GO" id="GO:0046872">
    <property type="term" value="F:metal ion binding"/>
    <property type="evidence" value="ECO:0007669"/>
    <property type="project" value="UniProtKB-KW"/>
</dbReference>
<protein>
    <recommendedName>
        <fullName evidence="5">Adenine DNA glycosylase</fullName>
        <ecNumber evidence="4">3.2.2.31</ecNumber>
    </recommendedName>
</protein>
<dbReference type="InterPro" id="IPR023170">
    <property type="entry name" value="HhH_base_excis_C"/>
</dbReference>
<comment type="cofactor">
    <cofactor evidence="2">
        <name>[4Fe-4S] cluster</name>
        <dbReference type="ChEBI" id="CHEBI:49883"/>
    </cofactor>
</comment>
<dbReference type="GO" id="GO:0051539">
    <property type="term" value="F:4 iron, 4 sulfur cluster binding"/>
    <property type="evidence" value="ECO:0007669"/>
    <property type="project" value="UniProtKB-KW"/>
</dbReference>
<dbReference type="InterPro" id="IPR004036">
    <property type="entry name" value="Endonuclease-III-like_CS2"/>
</dbReference>
<dbReference type="PROSITE" id="PS01155">
    <property type="entry name" value="ENDONUCLEASE_III_2"/>
    <property type="match status" value="1"/>
</dbReference>
<dbReference type="PANTHER" id="PTHR42944:SF1">
    <property type="entry name" value="ADENINE DNA GLYCOSYLASE"/>
    <property type="match status" value="1"/>
</dbReference>
<evidence type="ECO:0000259" key="14">
    <source>
        <dbReference type="SMART" id="SM00478"/>
    </source>
</evidence>
<evidence type="ECO:0000256" key="9">
    <source>
        <dbReference type="ARBA" id="ARBA00022801"/>
    </source>
</evidence>
<evidence type="ECO:0000256" key="5">
    <source>
        <dbReference type="ARBA" id="ARBA00022023"/>
    </source>
</evidence>
<dbReference type="FunFam" id="1.10.340.30:FF:000003">
    <property type="entry name" value="A/G-specific adenine glycosylase"/>
    <property type="match status" value="1"/>
</dbReference>